<evidence type="ECO:0000313" key="2">
    <source>
        <dbReference type="EMBL" id="MPN45149.1"/>
    </source>
</evidence>
<dbReference type="InterPro" id="IPR002625">
    <property type="entry name" value="Smr_dom"/>
</dbReference>
<dbReference type="GO" id="GO:0004519">
    <property type="term" value="F:endonuclease activity"/>
    <property type="evidence" value="ECO:0007669"/>
    <property type="project" value="UniProtKB-KW"/>
</dbReference>
<dbReference type="SMART" id="SM00463">
    <property type="entry name" value="SMR"/>
    <property type="match status" value="1"/>
</dbReference>
<evidence type="ECO:0000259" key="1">
    <source>
        <dbReference type="PROSITE" id="PS50828"/>
    </source>
</evidence>
<dbReference type="Gene3D" id="3.30.1370.110">
    <property type="match status" value="1"/>
</dbReference>
<dbReference type="PROSITE" id="PS50828">
    <property type="entry name" value="SMR"/>
    <property type="match status" value="1"/>
</dbReference>
<dbReference type="Pfam" id="PF01713">
    <property type="entry name" value="Smr"/>
    <property type="match status" value="1"/>
</dbReference>
<gene>
    <name evidence="2" type="primary">mutS2_68</name>
    <name evidence="2" type="ORF">SDC9_192716</name>
</gene>
<reference evidence="2" key="1">
    <citation type="submission" date="2019-08" db="EMBL/GenBank/DDBJ databases">
        <authorList>
            <person name="Kucharzyk K."/>
            <person name="Murdoch R.W."/>
            <person name="Higgins S."/>
            <person name="Loffler F."/>
        </authorList>
    </citation>
    <scope>NUCLEOTIDE SEQUENCE</scope>
</reference>
<dbReference type="InterPro" id="IPR036063">
    <property type="entry name" value="Smr_dom_sf"/>
</dbReference>
<feature type="domain" description="Smr" evidence="1">
    <location>
        <begin position="23"/>
        <end position="98"/>
    </location>
</feature>
<dbReference type="EC" id="3.1.-.-" evidence="2"/>
<accession>A0A645I3W3</accession>
<protein>
    <submittedName>
        <fullName evidence="2">Endonuclease MutS2</fullName>
        <ecNumber evidence="2">3.1.-.-</ecNumber>
    </submittedName>
</protein>
<keyword evidence="2" id="KW-0255">Endonuclease</keyword>
<dbReference type="AlphaFoldDB" id="A0A645I3W3"/>
<keyword evidence="2" id="KW-0378">Hydrolase</keyword>
<comment type="caution">
    <text evidence="2">The sequence shown here is derived from an EMBL/GenBank/DDBJ whole genome shotgun (WGS) entry which is preliminary data.</text>
</comment>
<dbReference type="GO" id="GO:0016787">
    <property type="term" value="F:hydrolase activity"/>
    <property type="evidence" value="ECO:0007669"/>
    <property type="project" value="UniProtKB-KW"/>
</dbReference>
<dbReference type="SUPFAM" id="SSF160443">
    <property type="entry name" value="SMR domain-like"/>
    <property type="match status" value="1"/>
</dbReference>
<name>A0A645I3W3_9ZZZZ</name>
<organism evidence="2">
    <name type="scientific">bioreactor metagenome</name>
    <dbReference type="NCBI Taxonomy" id="1076179"/>
    <lineage>
        <taxon>unclassified sequences</taxon>
        <taxon>metagenomes</taxon>
        <taxon>ecological metagenomes</taxon>
    </lineage>
</organism>
<sequence length="99" mass="10526">MTKKTQKKYSYTGMKAQTASSRLDIRGITATEVALEVEKFLDDASLAGLGIVTIVHGKGTGVLAKEVTKILKTHPLVESSRYGGIAEGGEGATIVYLQQ</sequence>
<dbReference type="EMBL" id="VSSQ01104817">
    <property type="protein sequence ID" value="MPN45149.1"/>
    <property type="molecule type" value="Genomic_DNA"/>
</dbReference>
<proteinExistence type="predicted"/>
<keyword evidence="2" id="KW-0540">Nuclease</keyword>